<dbReference type="Pfam" id="PF01979">
    <property type="entry name" value="Amidohydro_1"/>
    <property type="match status" value="1"/>
</dbReference>
<evidence type="ECO:0000256" key="1">
    <source>
        <dbReference type="ARBA" id="ARBA00006773"/>
    </source>
</evidence>
<keyword evidence="10" id="KW-1185">Reference proteome</keyword>
<evidence type="ECO:0000256" key="4">
    <source>
        <dbReference type="ARBA" id="ARBA00047720"/>
    </source>
</evidence>
<dbReference type="RefSeq" id="WP_279530366.1">
    <property type="nucleotide sequence ID" value="NZ_CP122314.1"/>
</dbReference>
<dbReference type="SUPFAM" id="SSF51338">
    <property type="entry name" value="Composite domain of metallo-dependent hydrolases"/>
    <property type="match status" value="1"/>
</dbReference>
<dbReference type="PANTHER" id="PTHR11113">
    <property type="entry name" value="N-ACETYLGLUCOSAMINE-6-PHOSPHATE DEACETYLASE"/>
    <property type="match status" value="1"/>
</dbReference>
<reference evidence="9" key="3">
    <citation type="submission" date="2024-09" db="EMBL/GenBank/DDBJ databases">
        <authorList>
            <person name="Sun Q."/>
        </authorList>
    </citation>
    <scope>NUCLEOTIDE SEQUENCE</scope>
    <source>
        <strain evidence="9">NBRC 114356</strain>
    </source>
</reference>
<evidence type="ECO:0000256" key="5">
    <source>
        <dbReference type="SAM" id="MobiDB-lite"/>
    </source>
</evidence>
<accession>A0ABD5Z9L1</accession>
<comment type="catalytic activity">
    <reaction evidence="4">
        <text>adenine + H2O + H(+) = hypoxanthine + NH4(+)</text>
        <dbReference type="Rhea" id="RHEA:23688"/>
        <dbReference type="ChEBI" id="CHEBI:15377"/>
        <dbReference type="ChEBI" id="CHEBI:15378"/>
        <dbReference type="ChEBI" id="CHEBI:16708"/>
        <dbReference type="ChEBI" id="CHEBI:17368"/>
        <dbReference type="ChEBI" id="CHEBI:28938"/>
        <dbReference type="EC" id="3.5.4.2"/>
    </reaction>
</comment>
<protein>
    <recommendedName>
        <fullName evidence="2">adenine deaminase</fullName>
        <ecNumber evidence="2">3.5.4.2</ecNumber>
    </recommendedName>
</protein>
<name>A0ABD5Z9L1_9EURY</name>
<evidence type="ECO:0000256" key="2">
    <source>
        <dbReference type="ARBA" id="ARBA00012782"/>
    </source>
</evidence>
<organism evidence="9 10">
    <name type="scientific">Halospeciosus flavus</name>
    <dbReference type="NCBI Taxonomy" id="3032283"/>
    <lineage>
        <taxon>Archaea</taxon>
        <taxon>Methanobacteriati</taxon>
        <taxon>Methanobacteriota</taxon>
        <taxon>Stenosarchaea group</taxon>
        <taxon>Halobacteria</taxon>
        <taxon>Halobacteriales</taxon>
        <taxon>Halobacteriaceae</taxon>
        <taxon>Halospeciosus</taxon>
    </lineage>
</organism>
<gene>
    <name evidence="8" type="ORF">ACFQJ9_20950</name>
    <name evidence="9" type="ORF">ACFQJ9_21075</name>
</gene>
<keyword evidence="3" id="KW-0378">Hydrolase</keyword>
<dbReference type="InterPro" id="IPR026912">
    <property type="entry name" value="Adenine_deam_C"/>
</dbReference>
<dbReference type="AlphaFoldDB" id="A0ABD5Z9L1"/>
<evidence type="ECO:0000259" key="6">
    <source>
        <dbReference type="Pfam" id="PF01979"/>
    </source>
</evidence>
<comment type="caution">
    <text evidence="9">The sequence shown here is derived from an EMBL/GenBank/DDBJ whole genome shotgun (WGS) entry which is preliminary data.</text>
</comment>
<dbReference type="EMBL" id="JBHTAR010000012">
    <property type="protein sequence ID" value="MFC7201835.1"/>
    <property type="molecule type" value="Genomic_DNA"/>
</dbReference>
<proteinExistence type="inferred from homology"/>
<dbReference type="InterPro" id="IPR011059">
    <property type="entry name" value="Metal-dep_hydrolase_composite"/>
</dbReference>
<comment type="similarity">
    <text evidence="1">Belongs to the metallo-dependent hydrolases superfamily. Adenine deaminase family.</text>
</comment>
<evidence type="ECO:0000256" key="3">
    <source>
        <dbReference type="ARBA" id="ARBA00022801"/>
    </source>
</evidence>
<dbReference type="Proteomes" id="UP001596447">
    <property type="component" value="Unassembled WGS sequence"/>
</dbReference>
<evidence type="ECO:0000259" key="7">
    <source>
        <dbReference type="Pfam" id="PF13382"/>
    </source>
</evidence>
<reference evidence="9" key="1">
    <citation type="journal article" date="2014" name="Int. J. Syst. Evol. Microbiol.">
        <title>Complete genome sequence of Corynebacterium casei LMG S-19264T (=DSM 44701T), isolated from a smear-ripened cheese.</title>
        <authorList>
            <consortium name="US DOE Joint Genome Institute (JGI-PGF)"/>
            <person name="Walter F."/>
            <person name="Albersmeier A."/>
            <person name="Kalinowski J."/>
            <person name="Ruckert C."/>
        </authorList>
    </citation>
    <scope>NUCLEOTIDE SEQUENCE [LARGE SCALE GENOMIC DNA]</scope>
    <source>
        <strain evidence="9">NBRC 114356</strain>
    </source>
</reference>
<dbReference type="Pfam" id="PF13382">
    <property type="entry name" value="Adenine_deam_C"/>
    <property type="match status" value="1"/>
</dbReference>
<feature type="region of interest" description="Disordered" evidence="5">
    <location>
        <begin position="1"/>
        <end position="33"/>
    </location>
</feature>
<dbReference type="Gene3D" id="3.20.20.140">
    <property type="entry name" value="Metal-dependent hydrolases"/>
    <property type="match status" value="1"/>
</dbReference>
<feature type="domain" description="Adenine deaminase C-terminal" evidence="7">
    <location>
        <begin position="241"/>
        <end position="407"/>
    </location>
</feature>
<evidence type="ECO:0000313" key="9">
    <source>
        <dbReference type="EMBL" id="MFC7201853.1"/>
    </source>
</evidence>
<reference evidence="10" key="2">
    <citation type="journal article" date="2019" name="Int. J. Syst. Evol. Microbiol.">
        <title>The Global Catalogue of Microorganisms (GCM) 10K type strain sequencing project: providing services to taxonomists for standard genome sequencing and annotation.</title>
        <authorList>
            <consortium name="The Broad Institute Genomics Platform"/>
            <consortium name="The Broad Institute Genome Sequencing Center for Infectious Disease"/>
            <person name="Wu L."/>
            <person name="Ma J."/>
        </authorList>
    </citation>
    <scope>NUCLEOTIDE SEQUENCE [LARGE SCALE GENOMIC DNA]</scope>
    <source>
        <strain evidence="10">XZGYJ-43</strain>
    </source>
</reference>
<dbReference type="EC" id="3.5.4.2" evidence="2"/>
<sequence>MDPRRRRRRGHDSRRRRVTRARSRARPPHRGPRRWLSRGLLQAFASVVDNDHEAISAEGIRERVENGVHAIGRYGSVRDDVEALAEAATDGLSPAELSLSTDGMWPRKLVDEGHVDVVVERVVEEGVSLPEALRMATLTPARHYGLDDRGSLAPGNVADIVVLEDLRTDDGDFETVDVSTVVTDGEVVLDTHDLTVSPRVHEYPDEVYGTVSPLAAGTLSVPADAADEDGSVRALDHQQGLITTETRVAPPAEDGELHADPDADLAKVALVDRHPDADRGSFVGFLTGLGLDEGAVATTTTWEAAGTLVAGTNDADMQTAVAHLAELGGGWAVVADGDVVADAPAPVGGFCSALDVQDTAKAMDAVDEALSRLGADPERPMLALQTLTFTGVPGLKLTFGGYADVTERAVVGLASQ</sequence>
<dbReference type="EMBL" id="JBHTAR010000012">
    <property type="protein sequence ID" value="MFC7201853.1"/>
    <property type="molecule type" value="Genomic_DNA"/>
</dbReference>
<feature type="domain" description="Amidohydrolase-related" evidence="6">
    <location>
        <begin position="77"/>
        <end position="188"/>
    </location>
</feature>
<dbReference type="InterPro" id="IPR006680">
    <property type="entry name" value="Amidohydro-rel"/>
</dbReference>
<evidence type="ECO:0000313" key="10">
    <source>
        <dbReference type="Proteomes" id="UP001596447"/>
    </source>
</evidence>
<dbReference type="GO" id="GO:0000034">
    <property type="term" value="F:adenine deaminase activity"/>
    <property type="evidence" value="ECO:0007669"/>
    <property type="project" value="UniProtKB-EC"/>
</dbReference>
<evidence type="ECO:0000313" key="8">
    <source>
        <dbReference type="EMBL" id="MFC7201835.1"/>
    </source>
</evidence>